<name>A0ABQ5X7K4_9GAMM</name>
<gene>
    <name evidence="2" type="ORF">GCM10007898_07730</name>
</gene>
<dbReference type="InterPro" id="IPR037401">
    <property type="entry name" value="SnoaL-like"/>
</dbReference>
<proteinExistence type="predicted"/>
<evidence type="ECO:0000313" key="3">
    <source>
        <dbReference type="Proteomes" id="UP001156627"/>
    </source>
</evidence>
<organism evidence="2 3">
    <name type="scientific">Dyella flagellata</name>
    <dbReference type="NCBI Taxonomy" id="1867833"/>
    <lineage>
        <taxon>Bacteria</taxon>
        <taxon>Pseudomonadati</taxon>
        <taxon>Pseudomonadota</taxon>
        <taxon>Gammaproteobacteria</taxon>
        <taxon>Lysobacterales</taxon>
        <taxon>Rhodanobacteraceae</taxon>
        <taxon>Dyella</taxon>
    </lineage>
</organism>
<dbReference type="EMBL" id="BSOA01000003">
    <property type="protein sequence ID" value="GLQ87207.1"/>
    <property type="molecule type" value="Genomic_DNA"/>
</dbReference>
<dbReference type="Proteomes" id="UP001156627">
    <property type="component" value="Unassembled WGS sequence"/>
</dbReference>
<dbReference type="SUPFAM" id="SSF54427">
    <property type="entry name" value="NTF2-like"/>
    <property type="match status" value="1"/>
</dbReference>
<sequence>MKGTVVAKPNTTALELARIYVEAMANRDVETIVSISAENVICISPIGQTTGIAQFRGFQEGFAQMITRLTTLAVHGDDRQAVVVYDVETHPVPHTVVAELIKVENGKLASTHVIYDATPFAAYMATVQPH</sequence>
<accession>A0ABQ5X7K4</accession>
<dbReference type="Pfam" id="PF12680">
    <property type="entry name" value="SnoaL_2"/>
    <property type="match status" value="1"/>
</dbReference>
<evidence type="ECO:0000259" key="1">
    <source>
        <dbReference type="Pfam" id="PF12680"/>
    </source>
</evidence>
<reference evidence="3" key="1">
    <citation type="journal article" date="2019" name="Int. J. Syst. Evol. Microbiol.">
        <title>The Global Catalogue of Microorganisms (GCM) 10K type strain sequencing project: providing services to taxonomists for standard genome sequencing and annotation.</title>
        <authorList>
            <consortium name="The Broad Institute Genomics Platform"/>
            <consortium name="The Broad Institute Genome Sequencing Center for Infectious Disease"/>
            <person name="Wu L."/>
            <person name="Ma J."/>
        </authorList>
    </citation>
    <scope>NUCLEOTIDE SEQUENCE [LARGE SCALE GENOMIC DNA]</scope>
    <source>
        <strain evidence="3">NBRC 111981</strain>
    </source>
</reference>
<keyword evidence="3" id="KW-1185">Reference proteome</keyword>
<dbReference type="Gene3D" id="3.10.450.50">
    <property type="match status" value="1"/>
</dbReference>
<comment type="caution">
    <text evidence="2">The sequence shown here is derived from an EMBL/GenBank/DDBJ whole genome shotgun (WGS) entry which is preliminary data.</text>
</comment>
<evidence type="ECO:0000313" key="2">
    <source>
        <dbReference type="EMBL" id="GLQ87207.1"/>
    </source>
</evidence>
<dbReference type="InterPro" id="IPR032710">
    <property type="entry name" value="NTF2-like_dom_sf"/>
</dbReference>
<protein>
    <recommendedName>
        <fullName evidence="1">SnoaL-like domain-containing protein</fullName>
    </recommendedName>
</protein>
<feature type="domain" description="SnoaL-like" evidence="1">
    <location>
        <begin position="19"/>
        <end position="109"/>
    </location>
</feature>